<feature type="transmembrane region" description="Helical" evidence="7">
    <location>
        <begin position="21"/>
        <end position="44"/>
    </location>
</feature>
<keyword evidence="5 7" id="KW-0472">Membrane</keyword>
<reference evidence="9" key="1">
    <citation type="journal article" date="2023" name="G3 (Bethesda)">
        <title>A reference genome for the long-term kleptoplast-retaining sea slug Elysia crispata morphotype clarki.</title>
        <authorList>
            <person name="Eastman K.E."/>
            <person name="Pendleton A.L."/>
            <person name="Shaikh M.A."/>
            <person name="Suttiyut T."/>
            <person name="Ogas R."/>
            <person name="Tomko P."/>
            <person name="Gavelis G."/>
            <person name="Widhalm J.R."/>
            <person name="Wisecaver J.H."/>
        </authorList>
    </citation>
    <scope>NUCLEOTIDE SEQUENCE</scope>
    <source>
        <strain evidence="9">ECLA1</strain>
    </source>
</reference>
<dbReference type="GO" id="GO:0005886">
    <property type="term" value="C:plasma membrane"/>
    <property type="evidence" value="ECO:0007669"/>
    <property type="project" value="UniProtKB-SubCell"/>
</dbReference>
<sequence length="86" mass="9706">MRVCLIRLCSLKQNLKWRAKHLYLLNLAIADLLVTLFCMPSTVVTILYRLWLSGLVMCKLGAFLQDLLSLINTTMTSGILFGSNLC</sequence>
<dbReference type="PANTHER" id="PTHR24241:SF76">
    <property type="entry name" value="NEUROPEPTIDE SIFAMIDE RECEPTOR"/>
    <property type="match status" value="1"/>
</dbReference>
<dbReference type="EMBL" id="JAWDGP010005075">
    <property type="protein sequence ID" value="KAK3759787.1"/>
    <property type="molecule type" value="Genomic_DNA"/>
</dbReference>
<evidence type="ECO:0000256" key="5">
    <source>
        <dbReference type="ARBA" id="ARBA00023136"/>
    </source>
</evidence>
<comment type="subcellular location">
    <subcellularLocation>
        <location evidence="1">Cell membrane</location>
        <topology evidence="1">Multi-pass membrane protein</topology>
    </subcellularLocation>
</comment>
<dbReference type="InterPro" id="IPR000276">
    <property type="entry name" value="GPCR_Rhodpsn"/>
</dbReference>
<keyword evidence="2" id="KW-1003">Cell membrane</keyword>
<dbReference type="SUPFAM" id="SSF81321">
    <property type="entry name" value="Family A G protein-coupled receptor-like"/>
    <property type="match status" value="1"/>
</dbReference>
<evidence type="ECO:0000256" key="7">
    <source>
        <dbReference type="SAM" id="Phobius"/>
    </source>
</evidence>
<keyword evidence="4 7" id="KW-1133">Transmembrane helix</keyword>
<dbReference type="GO" id="GO:0042277">
    <property type="term" value="F:peptide binding"/>
    <property type="evidence" value="ECO:0007669"/>
    <property type="project" value="TreeGrafter"/>
</dbReference>
<name>A0AAE0YZ84_9GAST</name>
<evidence type="ECO:0000256" key="2">
    <source>
        <dbReference type="ARBA" id="ARBA00022475"/>
    </source>
</evidence>
<dbReference type="Gene3D" id="1.20.1070.10">
    <property type="entry name" value="Rhodopsin 7-helix transmembrane proteins"/>
    <property type="match status" value="1"/>
</dbReference>
<dbReference type="PROSITE" id="PS50262">
    <property type="entry name" value="G_PROTEIN_RECEP_F1_2"/>
    <property type="match status" value="1"/>
</dbReference>
<protein>
    <recommendedName>
        <fullName evidence="8">G-protein coupled receptors family 1 profile domain-containing protein</fullName>
    </recommendedName>
</protein>
<dbReference type="InterPro" id="IPR017452">
    <property type="entry name" value="GPCR_Rhodpsn_7TM"/>
</dbReference>
<gene>
    <name evidence="9" type="ORF">RRG08_041741</name>
</gene>
<dbReference type="Pfam" id="PF00001">
    <property type="entry name" value="7tm_1"/>
    <property type="match status" value="1"/>
</dbReference>
<dbReference type="PANTHER" id="PTHR24241">
    <property type="entry name" value="NEUROPEPTIDE RECEPTOR-RELATED G-PROTEIN COUPLED RECEPTOR"/>
    <property type="match status" value="1"/>
</dbReference>
<keyword evidence="10" id="KW-1185">Reference proteome</keyword>
<dbReference type="GO" id="GO:0004930">
    <property type="term" value="F:G protein-coupled receptor activity"/>
    <property type="evidence" value="ECO:0007669"/>
    <property type="project" value="InterPro"/>
</dbReference>
<dbReference type="GO" id="GO:0032870">
    <property type="term" value="P:cellular response to hormone stimulus"/>
    <property type="evidence" value="ECO:0007669"/>
    <property type="project" value="TreeGrafter"/>
</dbReference>
<comment type="caution">
    <text evidence="9">The sequence shown here is derived from an EMBL/GenBank/DDBJ whole genome shotgun (WGS) entry which is preliminary data.</text>
</comment>
<evidence type="ECO:0000259" key="8">
    <source>
        <dbReference type="PROSITE" id="PS50262"/>
    </source>
</evidence>
<feature type="domain" description="G-protein coupled receptors family 1 profile" evidence="8">
    <location>
        <begin position="1"/>
        <end position="86"/>
    </location>
</feature>
<organism evidence="9 10">
    <name type="scientific">Elysia crispata</name>
    <name type="common">lettuce slug</name>
    <dbReference type="NCBI Taxonomy" id="231223"/>
    <lineage>
        <taxon>Eukaryota</taxon>
        <taxon>Metazoa</taxon>
        <taxon>Spiralia</taxon>
        <taxon>Lophotrochozoa</taxon>
        <taxon>Mollusca</taxon>
        <taxon>Gastropoda</taxon>
        <taxon>Heterobranchia</taxon>
        <taxon>Euthyneura</taxon>
        <taxon>Panpulmonata</taxon>
        <taxon>Sacoglossa</taxon>
        <taxon>Placobranchoidea</taxon>
        <taxon>Plakobranchidae</taxon>
        <taxon>Elysia</taxon>
    </lineage>
</organism>
<evidence type="ECO:0000256" key="4">
    <source>
        <dbReference type="ARBA" id="ARBA00022989"/>
    </source>
</evidence>
<dbReference type="Proteomes" id="UP001283361">
    <property type="component" value="Unassembled WGS sequence"/>
</dbReference>
<keyword evidence="3 7" id="KW-0812">Transmembrane</keyword>
<accession>A0AAE0YZ84</accession>
<evidence type="ECO:0000256" key="1">
    <source>
        <dbReference type="ARBA" id="ARBA00004651"/>
    </source>
</evidence>
<proteinExistence type="predicted"/>
<evidence type="ECO:0000256" key="3">
    <source>
        <dbReference type="ARBA" id="ARBA00022692"/>
    </source>
</evidence>
<keyword evidence="6" id="KW-0675">Receptor</keyword>
<evidence type="ECO:0000313" key="10">
    <source>
        <dbReference type="Proteomes" id="UP001283361"/>
    </source>
</evidence>
<evidence type="ECO:0000313" key="9">
    <source>
        <dbReference type="EMBL" id="KAK3759787.1"/>
    </source>
</evidence>
<evidence type="ECO:0000256" key="6">
    <source>
        <dbReference type="ARBA" id="ARBA00023170"/>
    </source>
</evidence>
<dbReference type="AlphaFoldDB" id="A0AAE0YZ84"/>